<feature type="domain" description="N-acetyltransferase" evidence="3">
    <location>
        <begin position="1"/>
        <end position="63"/>
    </location>
</feature>
<dbReference type="InterPro" id="IPR016181">
    <property type="entry name" value="Acyl_CoA_acyltransferase"/>
</dbReference>
<dbReference type="EMBL" id="UINC01160677">
    <property type="protein sequence ID" value="SVD59462.1"/>
    <property type="molecule type" value="Genomic_DNA"/>
</dbReference>
<dbReference type="PANTHER" id="PTHR10545:SF29">
    <property type="entry name" value="GH14572P-RELATED"/>
    <property type="match status" value="1"/>
</dbReference>
<dbReference type="InterPro" id="IPR000182">
    <property type="entry name" value="GNAT_dom"/>
</dbReference>
<dbReference type="PANTHER" id="PTHR10545">
    <property type="entry name" value="DIAMINE N-ACETYLTRANSFERASE"/>
    <property type="match status" value="1"/>
</dbReference>
<reference evidence="4" key="1">
    <citation type="submission" date="2018-05" db="EMBL/GenBank/DDBJ databases">
        <authorList>
            <person name="Lanie J.A."/>
            <person name="Ng W.-L."/>
            <person name="Kazmierczak K.M."/>
            <person name="Andrzejewski T.M."/>
            <person name="Davidsen T.M."/>
            <person name="Wayne K.J."/>
            <person name="Tettelin H."/>
            <person name="Glass J.I."/>
            <person name="Rusch D."/>
            <person name="Podicherti R."/>
            <person name="Tsui H.-C.T."/>
            <person name="Winkler M.E."/>
        </authorList>
    </citation>
    <scope>NUCLEOTIDE SEQUENCE</scope>
</reference>
<proteinExistence type="predicted"/>
<evidence type="ECO:0000259" key="3">
    <source>
        <dbReference type="PROSITE" id="PS51186"/>
    </source>
</evidence>
<dbReference type="AlphaFoldDB" id="A0A382WL09"/>
<dbReference type="Pfam" id="PF00583">
    <property type="entry name" value="Acetyltransf_1"/>
    <property type="match status" value="1"/>
</dbReference>
<protein>
    <recommendedName>
        <fullName evidence="3">N-acetyltransferase domain-containing protein</fullName>
    </recommendedName>
</protein>
<dbReference type="PROSITE" id="PS51186">
    <property type="entry name" value="GNAT"/>
    <property type="match status" value="1"/>
</dbReference>
<evidence type="ECO:0000256" key="2">
    <source>
        <dbReference type="ARBA" id="ARBA00023315"/>
    </source>
</evidence>
<feature type="non-terminal residue" evidence="4">
    <location>
        <position position="1"/>
    </location>
</feature>
<dbReference type="InterPro" id="IPR051016">
    <property type="entry name" value="Diverse_Substrate_AcTransf"/>
</dbReference>
<dbReference type="SUPFAM" id="SSF55729">
    <property type="entry name" value="Acyl-CoA N-acyltransferases (Nat)"/>
    <property type="match status" value="1"/>
</dbReference>
<accession>A0A382WL09</accession>
<dbReference type="GO" id="GO:0008080">
    <property type="term" value="F:N-acetyltransferase activity"/>
    <property type="evidence" value="ECO:0007669"/>
    <property type="project" value="TreeGrafter"/>
</dbReference>
<keyword evidence="1" id="KW-0808">Transferase</keyword>
<name>A0A382WL09_9ZZZZ</name>
<evidence type="ECO:0000313" key="4">
    <source>
        <dbReference type="EMBL" id="SVD59462.1"/>
    </source>
</evidence>
<evidence type="ECO:0000256" key="1">
    <source>
        <dbReference type="ARBA" id="ARBA00022679"/>
    </source>
</evidence>
<sequence length="66" mass="7499">GIGKKLLVHLAKIAVGRGCSRFEWVALDWNEPAIRFYDELGAHKMDELRLFRMSGVALEQLATLEQ</sequence>
<dbReference type="Gene3D" id="3.40.630.30">
    <property type="match status" value="1"/>
</dbReference>
<keyword evidence="2" id="KW-0012">Acyltransferase</keyword>
<organism evidence="4">
    <name type="scientific">marine metagenome</name>
    <dbReference type="NCBI Taxonomy" id="408172"/>
    <lineage>
        <taxon>unclassified sequences</taxon>
        <taxon>metagenomes</taxon>
        <taxon>ecological metagenomes</taxon>
    </lineage>
</organism>
<gene>
    <name evidence="4" type="ORF">METZ01_LOCUS412316</name>
</gene>